<dbReference type="OrthoDB" id="2475596at2"/>
<gene>
    <name evidence="2" type="ORF">ADS79_08605</name>
    <name evidence="1" type="ORF">BRE01_46440</name>
</gene>
<reference evidence="2" key="2">
    <citation type="submission" date="2015-07" db="EMBL/GenBank/DDBJ databases">
        <title>MeaNS - Measles Nucleotide Surveillance Program.</title>
        <authorList>
            <person name="Tran T."/>
            <person name="Druce J."/>
        </authorList>
    </citation>
    <scope>NUCLEOTIDE SEQUENCE</scope>
    <source>
        <strain evidence="2">DSM 9887</strain>
    </source>
</reference>
<dbReference type="RefSeq" id="WP_049737985.1">
    <property type="nucleotide sequence ID" value="NZ_BJON01000019.1"/>
</dbReference>
<reference evidence="1 4" key="3">
    <citation type="submission" date="2019-06" db="EMBL/GenBank/DDBJ databases">
        <title>Whole genome shotgun sequence of Brevibacillus reuszeri NBRC 15719.</title>
        <authorList>
            <person name="Hosoyama A."/>
            <person name="Uohara A."/>
            <person name="Ohji S."/>
            <person name="Ichikawa N."/>
        </authorList>
    </citation>
    <scope>NUCLEOTIDE SEQUENCE [LARGE SCALE GENOMIC DNA]</scope>
    <source>
        <strain evidence="1 4">NBRC 15719</strain>
    </source>
</reference>
<evidence type="ECO:0000313" key="1">
    <source>
        <dbReference type="EMBL" id="GED70942.1"/>
    </source>
</evidence>
<proteinExistence type="predicted"/>
<accession>A0A0K9YZC5</accession>
<sequence length="165" mass="19049">MRGLFLSLVGGLFFLFGCTSVSVEDRAVEIITAYQKARFELTREDMALENKDDIYPLIEERVKPYLTEKVFQNSFFRNRDGYYIVASAKMNHTLRIKEIRIKELVAADNNTSFSIDYTLVVEIISSDTKKVITNELPAQVTIVKEGDTWKIDRYWESIKAGDLDM</sequence>
<keyword evidence="4" id="KW-1185">Reference proteome</keyword>
<dbReference type="PROSITE" id="PS51257">
    <property type="entry name" value="PROKAR_LIPOPROTEIN"/>
    <property type="match status" value="1"/>
</dbReference>
<dbReference type="PATRIC" id="fig|54915.3.peg.7169"/>
<evidence type="ECO:0000313" key="4">
    <source>
        <dbReference type="Proteomes" id="UP000319578"/>
    </source>
</evidence>
<comment type="caution">
    <text evidence="2">The sequence shown here is derived from an EMBL/GenBank/DDBJ whole genome shotgun (WGS) entry which is preliminary data.</text>
</comment>
<dbReference type="AlphaFoldDB" id="A0A0K9YZC5"/>
<dbReference type="Proteomes" id="UP000036834">
    <property type="component" value="Unassembled WGS sequence"/>
</dbReference>
<reference evidence="3" key="1">
    <citation type="submission" date="2015-07" db="EMBL/GenBank/DDBJ databases">
        <title>Genome sequencing project for genomic taxonomy and phylogenomics of Bacillus-like bacteria.</title>
        <authorList>
            <person name="Liu B."/>
            <person name="Wang J."/>
            <person name="Zhu Y."/>
            <person name="Liu G."/>
            <person name="Chen Q."/>
            <person name="Chen Z."/>
            <person name="Lan J."/>
            <person name="Che J."/>
            <person name="Ge C."/>
            <person name="Shi H."/>
            <person name="Pan Z."/>
            <person name="Liu X."/>
        </authorList>
    </citation>
    <scope>NUCLEOTIDE SEQUENCE [LARGE SCALE GENOMIC DNA]</scope>
    <source>
        <strain evidence="3">DSM 9887</strain>
    </source>
</reference>
<organism evidence="2 3">
    <name type="scientific">Brevibacillus reuszeri</name>
    <dbReference type="NCBI Taxonomy" id="54915"/>
    <lineage>
        <taxon>Bacteria</taxon>
        <taxon>Bacillati</taxon>
        <taxon>Bacillota</taxon>
        <taxon>Bacilli</taxon>
        <taxon>Bacillales</taxon>
        <taxon>Paenibacillaceae</taxon>
        <taxon>Brevibacillus</taxon>
    </lineage>
</organism>
<dbReference type="EMBL" id="BJON01000019">
    <property type="protein sequence ID" value="GED70942.1"/>
    <property type="molecule type" value="Genomic_DNA"/>
</dbReference>
<dbReference type="EMBL" id="LGIQ01000005">
    <property type="protein sequence ID" value="KNB73972.1"/>
    <property type="molecule type" value="Genomic_DNA"/>
</dbReference>
<evidence type="ECO:0000313" key="2">
    <source>
        <dbReference type="EMBL" id="KNB73972.1"/>
    </source>
</evidence>
<dbReference type="STRING" id="54915.ADS79_08605"/>
<evidence type="ECO:0000313" key="3">
    <source>
        <dbReference type="Proteomes" id="UP000036834"/>
    </source>
</evidence>
<name>A0A0K9YZC5_9BACL</name>
<dbReference type="Proteomes" id="UP000319578">
    <property type="component" value="Unassembled WGS sequence"/>
</dbReference>
<protein>
    <submittedName>
        <fullName evidence="2">Uncharacterized protein</fullName>
    </submittedName>
</protein>